<dbReference type="PANTHER" id="PTHR24024:SF18">
    <property type="entry name" value="SHORT-CHAIN COLLAGEN C4-LIKE"/>
    <property type="match status" value="1"/>
</dbReference>
<sequence>MIFGAEYQTSLYRINKETLNSKLHHHDVPCAVCQSKLRYSMIMIPAKKTCMDGWHREYRGYLMAGYHGNSHGPTEYICVDAKPETVHGGRAMQDGRLLYPVEAKCGSLKCPPYVNNRELTCVDTPEDLAAIFGTEYETYSYTINKETLNSKLNNHDVPCVVCQSKLRSSQIMVPAKKACMDGWHKEYRGYLMSGHHSHGPTEYICVDAKPETVHGGRAAQYGKLMYPVEAKCGSLKCPPYVNNRELTCVVCSR</sequence>
<dbReference type="PANTHER" id="PTHR24024">
    <property type="entry name" value="PULMONARY SURFACTANT-ASSOCIATED PROTEIN A"/>
    <property type="match status" value="1"/>
</dbReference>
<comment type="caution">
    <text evidence="1">The sequence shown here is derived from an EMBL/GenBank/DDBJ whole genome shotgun (WGS) entry which is preliminary data.</text>
</comment>
<dbReference type="Proteomes" id="UP001217089">
    <property type="component" value="Unassembled WGS sequence"/>
</dbReference>
<proteinExistence type="predicted"/>
<dbReference type="InterPro" id="IPR051077">
    <property type="entry name" value="Ca-dependent_lectin"/>
</dbReference>
<gene>
    <name evidence="1" type="ORF">KUTeg_013775</name>
</gene>
<keyword evidence="2" id="KW-1185">Reference proteome</keyword>
<evidence type="ECO:0000313" key="2">
    <source>
        <dbReference type="Proteomes" id="UP001217089"/>
    </source>
</evidence>
<reference evidence="1 2" key="1">
    <citation type="submission" date="2022-12" db="EMBL/GenBank/DDBJ databases">
        <title>Chromosome-level genome of Tegillarca granosa.</title>
        <authorList>
            <person name="Kim J."/>
        </authorList>
    </citation>
    <scope>NUCLEOTIDE SEQUENCE [LARGE SCALE GENOMIC DNA]</scope>
    <source>
        <strain evidence="1">Teg-2019</strain>
        <tissue evidence="1">Adductor muscle</tissue>
    </source>
</reference>
<dbReference type="EMBL" id="JARBDR010000657">
    <property type="protein sequence ID" value="KAJ8308901.1"/>
    <property type="molecule type" value="Genomic_DNA"/>
</dbReference>
<evidence type="ECO:0008006" key="3">
    <source>
        <dbReference type="Google" id="ProtNLM"/>
    </source>
</evidence>
<organism evidence="1 2">
    <name type="scientific">Tegillarca granosa</name>
    <name type="common">Malaysian cockle</name>
    <name type="synonym">Anadara granosa</name>
    <dbReference type="NCBI Taxonomy" id="220873"/>
    <lineage>
        <taxon>Eukaryota</taxon>
        <taxon>Metazoa</taxon>
        <taxon>Spiralia</taxon>
        <taxon>Lophotrochozoa</taxon>
        <taxon>Mollusca</taxon>
        <taxon>Bivalvia</taxon>
        <taxon>Autobranchia</taxon>
        <taxon>Pteriomorphia</taxon>
        <taxon>Arcoida</taxon>
        <taxon>Arcoidea</taxon>
        <taxon>Arcidae</taxon>
        <taxon>Tegillarca</taxon>
    </lineage>
</organism>
<evidence type="ECO:0000313" key="1">
    <source>
        <dbReference type="EMBL" id="KAJ8308901.1"/>
    </source>
</evidence>
<name>A0ABQ9EUN5_TEGGR</name>
<accession>A0ABQ9EUN5</accession>
<protein>
    <recommendedName>
        <fullName evidence="3">Short-chain collagen C4</fullName>
    </recommendedName>
</protein>